<dbReference type="EC" id="3.2.2.n1" evidence="2"/>
<dbReference type="SUPFAM" id="SSF102405">
    <property type="entry name" value="MCP/YpsA-like"/>
    <property type="match status" value="1"/>
</dbReference>
<keyword evidence="2" id="KW-0203">Cytokinin biosynthesis</keyword>
<evidence type="ECO:0000256" key="2">
    <source>
        <dbReference type="RuleBase" id="RU363015"/>
    </source>
</evidence>
<dbReference type="GO" id="GO:0005829">
    <property type="term" value="C:cytosol"/>
    <property type="evidence" value="ECO:0007669"/>
    <property type="project" value="TreeGrafter"/>
</dbReference>
<protein>
    <recommendedName>
        <fullName evidence="2">Cytokinin riboside 5'-monophosphate phosphoribohydrolase</fullName>
        <ecNumber evidence="2">3.2.2.n1</ecNumber>
    </recommendedName>
</protein>
<gene>
    <name evidence="3" type="ORF">Strain138_001198</name>
    <name evidence="4" type="ORF">Strain318_001198</name>
</gene>
<accession>A0AA49Q5U7</accession>
<dbReference type="GO" id="GO:0009691">
    <property type="term" value="P:cytokinin biosynthetic process"/>
    <property type="evidence" value="ECO:0007669"/>
    <property type="project" value="UniProtKB-UniRule"/>
</dbReference>
<sequence>MHRIAAEASHAFEALAGVRNGVTVFGSARAAPEARWGVVAREVSAALAAAGFTVITGGGPGLMASANQGASESGAQSVGLTIELPLDEPPNPFLTLRVPFHYFFLRKLALVRYSCAFVILPGGFGTLDELFEALNLRRTNRLESFPIILVGTAYWRGLVDWLRETAVHAGTLSLEDVEALTVTDDPAAVVAEVAHCHATLCRRLGVAHASPAA</sequence>
<dbReference type="EMBL" id="CP130612">
    <property type="protein sequence ID" value="WKW13663.1"/>
    <property type="molecule type" value="Genomic_DNA"/>
</dbReference>
<dbReference type="AlphaFoldDB" id="A0AA49Q5U7"/>
<dbReference type="NCBIfam" id="TIGR00730">
    <property type="entry name" value="Rossman fold protein, TIGR00730 family"/>
    <property type="match status" value="1"/>
</dbReference>
<dbReference type="InterPro" id="IPR031100">
    <property type="entry name" value="LOG_fam"/>
</dbReference>
<reference evidence="3" key="1">
    <citation type="submission" date="2023-07" db="EMBL/GenBank/DDBJ databases">
        <authorList>
            <person name="Haufschild T."/>
            <person name="Kallscheuer N."/>
            <person name="Hammer J."/>
            <person name="Kohn T."/>
            <person name="Kabuu M."/>
            <person name="Jogler M."/>
            <person name="Wohfarth N."/>
            <person name="Heuer A."/>
            <person name="Rohde M."/>
            <person name="van Teeseling M.C.F."/>
            <person name="Jogler C."/>
        </authorList>
    </citation>
    <scope>NUCLEOTIDE SEQUENCE</scope>
    <source>
        <strain evidence="3">Strain 138</strain>
        <strain evidence="4">Strain 318</strain>
    </source>
</reference>
<accession>A0AA49K2K5</accession>
<dbReference type="PANTHER" id="PTHR43393:SF3">
    <property type="entry name" value="LYSINE DECARBOXYLASE-LIKE PROTEIN"/>
    <property type="match status" value="1"/>
</dbReference>
<evidence type="ECO:0000313" key="3">
    <source>
        <dbReference type="EMBL" id="WKW13663.1"/>
    </source>
</evidence>
<dbReference type="Gene3D" id="3.40.50.450">
    <property type="match status" value="1"/>
</dbReference>
<comment type="catalytic activity">
    <reaction evidence="1">
        <text>AMP + H2O = D-ribose 5-phosphate + adenine</text>
        <dbReference type="Rhea" id="RHEA:20129"/>
        <dbReference type="ChEBI" id="CHEBI:15377"/>
        <dbReference type="ChEBI" id="CHEBI:16708"/>
        <dbReference type="ChEBI" id="CHEBI:78346"/>
        <dbReference type="ChEBI" id="CHEBI:456215"/>
        <dbReference type="EC" id="3.2.2.4"/>
    </reaction>
</comment>
<comment type="similarity">
    <text evidence="2">Belongs to the LOG family.</text>
</comment>
<dbReference type="KEGG" id="pspc:Strain318_001198"/>
<dbReference type="Pfam" id="PF03641">
    <property type="entry name" value="Lysine_decarbox"/>
    <property type="match status" value="1"/>
</dbReference>
<name>A0AA49Q5U7_9BACT</name>
<organism evidence="3">
    <name type="scientific">Pseudogemmatithrix spongiicola</name>
    <dbReference type="NCBI Taxonomy" id="3062599"/>
    <lineage>
        <taxon>Bacteria</taxon>
        <taxon>Pseudomonadati</taxon>
        <taxon>Gemmatimonadota</taxon>
        <taxon>Gemmatimonadia</taxon>
        <taxon>Gemmatimonadales</taxon>
        <taxon>Gemmatimonadaceae</taxon>
        <taxon>Pseudogemmatithrix</taxon>
    </lineage>
</organism>
<keyword evidence="5" id="KW-1185">Reference proteome</keyword>
<dbReference type="InterPro" id="IPR052341">
    <property type="entry name" value="LOG_family_nucleotidases"/>
</dbReference>
<evidence type="ECO:0000313" key="5">
    <source>
        <dbReference type="Proteomes" id="UP001229955"/>
    </source>
</evidence>
<evidence type="ECO:0000313" key="4">
    <source>
        <dbReference type="EMBL" id="WKW16569.1"/>
    </source>
</evidence>
<keyword evidence="2" id="KW-0378">Hydrolase</keyword>
<dbReference type="EMBL" id="CP130613">
    <property type="protein sequence ID" value="WKW16569.1"/>
    <property type="molecule type" value="Genomic_DNA"/>
</dbReference>
<dbReference type="Proteomes" id="UP001229955">
    <property type="component" value="Chromosome"/>
</dbReference>
<dbReference type="InterPro" id="IPR005269">
    <property type="entry name" value="LOG"/>
</dbReference>
<dbReference type="GO" id="GO:0008714">
    <property type="term" value="F:AMP nucleosidase activity"/>
    <property type="evidence" value="ECO:0007669"/>
    <property type="project" value="UniProtKB-EC"/>
</dbReference>
<evidence type="ECO:0000256" key="1">
    <source>
        <dbReference type="ARBA" id="ARBA00000274"/>
    </source>
</evidence>
<dbReference type="RefSeq" id="WP_367887889.1">
    <property type="nucleotide sequence ID" value="NZ_CP130612.1"/>
</dbReference>
<proteinExistence type="inferred from homology"/>
<dbReference type="PANTHER" id="PTHR43393">
    <property type="entry name" value="CYTOKININ RIBOSIDE 5'-MONOPHOSPHATE PHOSPHORIBOHYDROLASE"/>
    <property type="match status" value="1"/>
</dbReference>